<proteinExistence type="predicted"/>
<evidence type="ECO:0000256" key="1">
    <source>
        <dbReference type="ARBA" id="ARBA00004323"/>
    </source>
</evidence>
<dbReference type="InterPro" id="IPR026071">
    <property type="entry name" value="Glyco_Hydrolase_99"/>
</dbReference>
<dbReference type="Gene3D" id="3.20.20.80">
    <property type="entry name" value="Glycosidases"/>
    <property type="match status" value="1"/>
</dbReference>
<dbReference type="OrthoDB" id="9816564at2"/>
<dbReference type="CDD" id="cd11575">
    <property type="entry name" value="GH99_GH71_like_3"/>
    <property type="match status" value="1"/>
</dbReference>
<keyword evidence="2" id="KW-0812">Transmembrane</keyword>
<evidence type="ECO:0000256" key="4">
    <source>
        <dbReference type="ARBA" id="ARBA00022968"/>
    </source>
</evidence>
<name>F0SR82_RUBBR</name>
<dbReference type="PANTHER" id="PTHR13572:SF4">
    <property type="entry name" value="RE57134P"/>
    <property type="match status" value="1"/>
</dbReference>
<keyword evidence="5" id="KW-1133">Transmembrane helix</keyword>
<sequence length="407" mass="46473">MLKRLVTFSILLLLIPGFGSSEWLLAEEKNDSASKGGESPLILAHYMPWYAAKPFSSQWGWHWTMNHFDPEARDEQGNRKVASKYNPLIGPYDSADPDLLEYHLLLMKLAGIDGVIVDWYGLTDFRDYATLHHCTTRMLEHCERFGMTFVLCYEDQTVPALVEAGRLKPDQRVQHVVEELQWLGKYWFKSGSYLKRDGKPVLLSFGHAGLTDEEWERSLKAIGFPLDYFSQAYRREGAAGGFDWPVPQRGLAQVDQFLKLAADWPQAIPVAFPRFDDIYQEAGVGDGYPLIPDNEGQTFQVTLRKAIAAERDFIQLATWNDWGEGTQIEPSVEFGFRDLEWMQQLRRQQRGPKFAATSADLRIPAEIYRLRKSANPPTIDLDRLAALISSGQWSAARQLWTQLAVRP</sequence>
<dbReference type="eggNOG" id="COG1572">
    <property type="taxonomic scope" value="Bacteria"/>
</dbReference>
<gene>
    <name evidence="8" type="ordered locus">Plabr_4762</name>
</gene>
<dbReference type="HOGENOM" id="CLU_030649_0_0_0"/>
<keyword evidence="6" id="KW-0333">Golgi apparatus</keyword>
<dbReference type="EMBL" id="CP002546">
    <property type="protein sequence ID" value="ADY62333.1"/>
    <property type="molecule type" value="Genomic_DNA"/>
</dbReference>
<evidence type="ECO:0000313" key="8">
    <source>
        <dbReference type="EMBL" id="ADY62333.1"/>
    </source>
</evidence>
<evidence type="ECO:0000256" key="2">
    <source>
        <dbReference type="ARBA" id="ARBA00022692"/>
    </source>
</evidence>
<keyword evidence="3" id="KW-0378">Hydrolase</keyword>
<protein>
    <submittedName>
        <fullName evidence="8">Uncharacterized protein</fullName>
    </submittedName>
</protein>
<dbReference type="KEGG" id="pbs:Plabr_4762"/>
<dbReference type="Pfam" id="PF16317">
    <property type="entry name" value="Glyco_hydro_99"/>
    <property type="match status" value="1"/>
</dbReference>
<comment type="subcellular location">
    <subcellularLocation>
        <location evidence="1">Golgi apparatus membrane</location>
        <topology evidence="1">Single-pass type II membrane protein</topology>
    </subcellularLocation>
</comment>
<evidence type="ECO:0000313" key="9">
    <source>
        <dbReference type="Proteomes" id="UP000006860"/>
    </source>
</evidence>
<dbReference type="Proteomes" id="UP000006860">
    <property type="component" value="Chromosome"/>
</dbReference>
<keyword evidence="7" id="KW-0472">Membrane</keyword>
<dbReference type="STRING" id="756272.Plabr_4762"/>
<dbReference type="PANTHER" id="PTHR13572">
    <property type="entry name" value="ENDO-ALPHA-1,2-MANNOSIDASE"/>
    <property type="match status" value="1"/>
</dbReference>
<organism evidence="8 9">
    <name type="scientific">Rubinisphaera brasiliensis (strain ATCC 49424 / DSM 5305 / JCM 21570 / IAM 15109 / NBRC 103401 / IFAM 1448)</name>
    <name type="common">Planctomyces brasiliensis</name>
    <dbReference type="NCBI Taxonomy" id="756272"/>
    <lineage>
        <taxon>Bacteria</taxon>
        <taxon>Pseudomonadati</taxon>
        <taxon>Planctomycetota</taxon>
        <taxon>Planctomycetia</taxon>
        <taxon>Planctomycetales</taxon>
        <taxon>Planctomycetaceae</taxon>
        <taxon>Rubinisphaera</taxon>
    </lineage>
</organism>
<dbReference type="AlphaFoldDB" id="F0SR82"/>
<evidence type="ECO:0000256" key="7">
    <source>
        <dbReference type="ARBA" id="ARBA00023136"/>
    </source>
</evidence>
<evidence type="ECO:0000256" key="6">
    <source>
        <dbReference type="ARBA" id="ARBA00023034"/>
    </source>
</evidence>
<evidence type="ECO:0000256" key="5">
    <source>
        <dbReference type="ARBA" id="ARBA00022989"/>
    </source>
</evidence>
<dbReference type="RefSeq" id="WP_013631037.1">
    <property type="nucleotide sequence ID" value="NC_015174.1"/>
</dbReference>
<dbReference type="GO" id="GO:0004559">
    <property type="term" value="F:alpha-mannosidase activity"/>
    <property type="evidence" value="ECO:0007669"/>
    <property type="project" value="TreeGrafter"/>
</dbReference>
<reference evidence="9" key="1">
    <citation type="submission" date="2011-02" db="EMBL/GenBank/DDBJ databases">
        <title>The complete genome of Planctomyces brasiliensis DSM 5305.</title>
        <authorList>
            <person name="Lucas S."/>
            <person name="Copeland A."/>
            <person name="Lapidus A."/>
            <person name="Bruce D."/>
            <person name="Goodwin L."/>
            <person name="Pitluck S."/>
            <person name="Kyrpides N."/>
            <person name="Mavromatis K."/>
            <person name="Pagani I."/>
            <person name="Ivanova N."/>
            <person name="Ovchinnikova G."/>
            <person name="Lu M."/>
            <person name="Detter J.C."/>
            <person name="Han C."/>
            <person name="Land M."/>
            <person name="Hauser L."/>
            <person name="Markowitz V."/>
            <person name="Cheng J.-F."/>
            <person name="Hugenholtz P."/>
            <person name="Woyke T."/>
            <person name="Wu D."/>
            <person name="Tindall B."/>
            <person name="Pomrenke H.G."/>
            <person name="Brambilla E."/>
            <person name="Klenk H.-P."/>
            <person name="Eisen J.A."/>
        </authorList>
    </citation>
    <scope>NUCLEOTIDE SEQUENCE [LARGE SCALE GENOMIC DNA]</scope>
    <source>
        <strain evidence="9">ATCC 49424 / DSM 5305 / JCM 21570 / NBRC 103401 / IFAM 1448</strain>
    </source>
</reference>
<keyword evidence="4" id="KW-0735">Signal-anchor</keyword>
<evidence type="ECO:0000256" key="3">
    <source>
        <dbReference type="ARBA" id="ARBA00022801"/>
    </source>
</evidence>
<accession>F0SR82</accession>
<keyword evidence="9" id="KW-1185">Reference proteome</keyword>